<evidence type="ECO:0000313" key="2">
    <source>
        <dbReference type="EMBL" id="GEN10041.1"/>
    </source>
</evidence>
<proteinExistence type="predicted"/>
<dbReference type="EMBL" id="BJXR01000036">
    <property type="protein sequence ID" value="GEN10041.1"/>
    <property type="molecule type" value="Genomic_DNA"/>
</dbReference>
<protein>
    <submittedName>
        <fullName evidence="3">Protein of avirulence locus involved in temperature-dependent protein secretion</fullName>
    </submittedName>
</protein>
<dbReference type="SUPFAM" id="SSF144059">
    <property type="entry name" value="ImpE-like"/>
    <property type="match status" value="1"/>
</dbReference>
<sequence length="298" mass="32311">MTQIEQHLAKGDFQAALQLIDAELSSAPSADRWLMAFNVRVRLEDFDGALRALDALVKLDPGISEGATFLGHCANLERLHSLRRKDPALANERGALQAPQPFSRAYLQAAVAHAKGEFPAAASTLAEGARTAPKSPGTLTRTNGARVRFTDLTDSDDLSGPHLPCFQAGTVLDIPYSELASIQFEKPRSSMDAVWVPAVFQTLTGQQFETRVPSRYPGSGLHGNAAVRLGEMTVWHHEPHGYAVGFGQRDFKLTHEDGGSGLVGLLQVARIDFDAGGKPTAEEPRPKEKKSFWSKLFG</sequence>
<name>A0A511T7B1_MYXFU</name>
<dbReference type="InterPro" id="IPR011990">
    <property type="entry name" value="TPR-like_helical_dom_sf"/>
</dbReference>
<accession>A0A511T7B1</accession>
<comment type="caution">
    <text evidence="2">The sequence shown here is derived from an EMBL/GenBank/DDBJ whole genome shotgun (WGS) entry which is preliminary data.</text>
</comment>
<dbReference type="AlphaFoldDB" id="A0A511T7B1"/>
<dbReference type="STRING" id="1334629.MFUL124B02_19660"/>
<dbReference type="Gene3D" id="1.25.40.10">
    <property type="entry name" value="Tetratricopeptide repeat domain"/>
    <property type="match status" value="1"/>
</dbReference>
<evidence type="ECO:0000256" key="1">
    <source>
        <dbReference type="SAM" id="MobiDB-lite"/>
    </source>
</evidence>
<dbReference type="Proteomes" id="UP000321514">
    <property type="component" value="Unassembled WGS sequence"/>
</dbReference>
<keyword evidence="4" id="KW-1185">Reference proteome</keyword>
<feature type="region of interest" description="Disordered" evidence="1">
    <location>
        <begin position="275"/>
        <end position="298"/>
    </location>
</feature>
<reference evidence="2 5" key="2">
    <citation type="submission" date="2019-07" db="EMBL/GenBank/DDBJ databases">
        <title>Whole genome shotgun sequence of Myxococcus fulvus NBRC 100333.</title>
        <authorList>
            <person name="Hosoyama A."/>
            <person name="Uohara A."/>
            <person name="Ohji S."/>
            <person name="Ichikawa N."/>
        </authorList>
    </citation>
    <scope>NUCLEOTIDE SEQUENCE [LARGE SCALE GENOMIC DNA]</scope>
    <source>
        <strain evidence="2 5">NBRC 100333</strain>
    </source>
</reference>
<evidence type="ECO:0000313" key="4">
    <source>
        <dbReference type="Proteomes" id="UP000183760"/>
    </source>
</evidence>
<reference evidence="3 4" key="1">
    <citation type="submission" date="2016-10" db="EMBL/GenBank/DDBJ databases">
        <authorList>
            <person name="Varghese N."/>
            <person name="Submissions S."/>
        </authorList>
    </citation>
    <scope>NUCLEOTIDE SEQUENCE [LARGE SCALE GENOMIC DNA]</scope>
    <source>
        <strain evidence="3 4">DSM 16525</strain>
    </source>
</reference>
<evidence type="ECO:0000313" key="3">
    <source>
        <dbReference type="EMBL" id="SEU25142.1"/>
    </source>
</evidence>
<feature type="compositionally biased region" description="Basic and acidic residues" evidence="1">
    <location>
        <begin position="275"/>
        <end position="291"/>
    </location>
</feature>
<gene>
    <name evidence="2" type="ORF">MFU01_50780</name>
    <name evidence="3" type="ORF">SAMN05443572_10754</name>
</gene>
<dbReference type="OrthoDB" id="5416084at2"/>
<dbReference type="RefSeq" id="WP_074956776.1">
    <property type="nucleotide sequence ID" value="NZ_BJXR01000036.1"/>
</dbReference>
<dbReference type="InterPro" id="IPR009211">
    <property type="entry name" value="TagJ"/>
</dbReference>
<dbReference type="Proteomes" id="UP000183760">
    <property type="component" value="Unassembled WGS sequence"/>
</dbReference>
<dbReference type="Pfam" id="PF07024">
    <property type="entry name" value="ImpE"/>
    <property type="match status" value="1"/>
</dbReference>
<organism evidence="2 5">
    <name type="scientific">Myxococcus fulvus</name>
    <dbReference type="NCBI Taxonomy" id="33"/>
    <lineage>
        <taxon>Bacteria</taxon>
        <taxon>Pseudomonadati</taxon>
        <taxon>Myxococcota</taxon>
        <taxon>Myxococcia</taxon>
        <taxon>Myxococcales</taxon>
        <taxon>Cystobacterineae</taxon>
        <taxon>Myxococcaceae</taxon>
        <taxon>Myxococcus</taxon>
    </lineage>
</organism>
<evidence type="ECO:0000313" key="5">
    <source>
        <dbReference type="Proteomes" id="UP000321514"/>
    </source>
</evidence>
<dbReference type="EMBL" id="FOIB01000007">
    <property type="protein sequence ID" value="SEU25142.1"/>
    <property type="molecule type" value="Genomic_DNA"/>
</dbReference>